<gene>
    <name evidence="3" type="ORF">B9R14_11500</name>
    <name evidence="2" type="ORF">HVS_07345</name>
</gene>
<evidence type="ECO:0008006" key="6">
    <source>
        <dbReference type="Google" id="ProtNLM"/>
    </source>
</evidence>
<feature type="transmembrane region" description="Helical" evidence="1">
    <location>
        <begin position="68"/>
        <end position="92"/>
    </location>
</feature>
<organism evidence="2 4">
    <name type="scientific">Acetivibrio saccincola</name>
    <dbReference type="NCBI Taxonomy" id="1677857"/>
    <lineage>
        <taxon>Bacteria</taxon>
        <taxon>Bacillati</taxon>
        <taxon>Bacillota</taxon>
        <taxon>Clostridia</taxon>
        <taxon>Eubacteriales</taxon>
        <taxon>Oscillospiraceae</taxon>
        <taxon>Acetivibrio</taxon>
    </lineage>
</organism>
<dbReference type="EMBL" id="CP025197">
    <property type="protein sequence ID" value="AUG57386.1"/>
    <property type="molecule type" value="Genomic_DNA"/>
</dbReference>
<feature type="transmembrane region" description="Helical" evidence="1">
    <location>
        <begin position="113"/>
        <end position="134"/>
    </location>
</feature>
<dbReference type="Proteomes" id="UP000233534">
    <property type="component" value="Chromosome"/>
</dbReference>
<name>A0A2K9E792_9FIRM</name>
<evidence type="ECO:0000313" key="3">
    <source>
        <dbReference type="EMBL" id="PQQ67312.1"/>
    </source>
</evidence>
<feature type="transmembrane region" description="Helical" evidence="1">
    <location>
        <begin position="140"/>
        <end position="162"/>
    </location>
</feature>
<evidence type="ECO:0000313" key="4">
    <source>
        <dbReference type="Proteomes" id="UP000233534"/>
    </source>
</evidence>
<protein>
    <recommendedName>
        <fullName evidence="6">ABC transporter permease</fullName>
    </recommendedName>
</protein>
<proteinExistence type="predicted"/>
<dbReference type="RefSeq" id="WP_101300690.1">
    <property type="nucleotide sequence ID" value="NZ_CP025197.1"/>
</dbReference>
<dbReference type="KEGG" id="hsc:HVS_07345"/>
<keyword evidence="1" id="KW-1133">Transmembrane helix</keyword>
<evidence type="ECO:0000313" key="5">
    <source>
        <dbReference type="Proteomes" id="UP000239720"/>
    </source>
</evidence>
<reference evidence="3 5" key="2">
    <citation type="journal article" date="2018" name="Syst. Appl. Microbiol.">
        <title>Characterization and high-quality draft genome sequence of Herbivorax saccincola A7, an anaerobic, alkaliphilic, thermophilic, cellulolytic, and xylanolytic bacterium.</title>
        <authorList>
            <person name="Aikawa S."/>
            <person name="Baramee S."/>
            <person name="Sermsathanaswadi J."/>
            <person name="Thianheng P."/>
            <person name="Tachaapaikoon C."/>
            <person name="Shikata A."/>
            <person name="Waeonukul R."/>
            <person name="Pason P."/>
            <person name="Ratanakhanokchai K."/>
            <person name="Kosugi A."/>
        </authorList>
    </citation>
    <scope>NUCLEOTIDE SEQUENCE [LARGE SCALE GENOMIC DNA]</scope>
    <source>
        <strain evidence="3 5">A7</strain>
    </source>
</reference>
<dbReference type="Proteomes" id="UP000239720">
    <property type="component" value="Unassembled WGS sequence"/>
</dbReference>
<keyword evidence="4" id="KW-1185">Reference proteome</keyword>
<keyword evidence="1" id="KW-0812">Transmembrane</keyword>
<dbReference type="Pfam" id="PF06541">
    <property type="entry name" value="ABC_trans_CmpB"/>
    <property type="match status" value="1"/>
</dbReference>
<dbReference type="AlphaFoldDB" id="A0A2K9E792"/>
<evidence type="ECO:0000256" key="1">
    <source>
        <dbReference type="SAM" id="Phobius"/>
    </source>
</evidence>
<feature type="transmembrane region" description="Helical" evidence="1">
    <location>
        <begin position="36"/>
        <end position="56"/>
    </location>
</feature>
<sequence length="246" mass="28637">MLWDVVLYFSIYSFLGWVMETAYASINQKKFINRGFLTGPFTPIYGFGAILIIRSLKWIENLYGNNYISVLMCIVISTLLVTILEFITGLALEKIFKTKWWDYSDDAMNIMGYICLKYSLLWGMLAFLLIQIVHPVIVQFIYPVPVLAKVIVSSLLILYFLYDTVKSVAGMLDLRKAIINYSDLSISKYKEIIIKYKRFFLAFPRLLFLNAGILNRDVRSILNERISIINDRINKIKVEIKSRFQT</sequence>
<feature type="transmembrane region" description="Helical" evidence="1">
    <location>
        <begin position="6"/>
        <end position="24"/>
    </location>
</feature>
<reference evidence="2 4" key="1">
    <citation type="submission" date="2017-12" db="EMBL/GenBank/DDBJ databases">
        <title>Complete genome sequence of Herbivorax saccincola GGR1, a novel Cellulosome-producing hydrolytic bacterium in a thermophilic biogas plant, established by Illumina and Nanopore MinION sequencing.</title>
        <authorList>
            <person name="Pechtl A."/>
            <person name="Ruckert C."/>
            <person name="Koeck D.E."/>
            <person name="Maus I."/>
            <person name="Winkler A."/>
            <person name="Kalinowski J."/>
            <person name="Puhler A."/>
            <person name="Schwarz W.W."/>
            <person name="Zverlov V.V."/>
            <person name="Schluter A."/>
            <person name="Liebl W."/>
        </authorList>
    </citation>
    <scope>NUCLEOTIDE SEQUENCE [LARGE SCALE GENOMIC DNA]</scope>
    <source>
        <strain evidence="2">GGR1</strain>
        <strain evidence="4">SR1</strain>
    </source>
</reference>
<dbReference type="InterPro" id="IPR010540">
    <property type="entry name" value="CmpB_TMEM229"/>
</dbReference>
<keyword evidence="1" id="KW-0472">Membrane</keyword>
<accession>A0A2K9E792</accession>
<dbReference type="OrthoDB" id="9789229at2"/>
<dbReference type="EMBL" id="NEMB01000003">
    <property type="protein sequence ID" value="PQQ67312.1"/>
    <property type="molecule type" value="Genomic_DNA"/>
</dbReference>
<evidence type="ECO:0000313" key="2">
    <source>
        <dbReference type="EMBL" id="AUG57386.1"/>
    </source>
</evidence>